<dbReference type="EMBL" id="CAMXCT010006733">
    <property type="protein sequence ID" value="CAI4019153.1"/>
    <property type="molecule type" value="Genomic_DNA"/>
</dbReference>
<evidence type="ECO:0000256" key="1">
    <source>
        <dbReference type="SAM" id="SignalP"/>
    </source>
</evidence>
<organism evidence="2">
    <name type="scientific">Cladocopium goreaui</name>
    <dbReference type="NCBI Taxonomy" id="2562237"/>
    <lineage>
        <taxon>Eukaryota</taxon>
        <taxon>Sar</taxon>
        <taxon>Alveolata</taxon>
        <taxon>Dinophyceae</taxon>
        <taxon>Suessiales</taxon>
        <taxon>Symbiodiniaceae</taxon>
        <taxon>Cladocopium</taxon>
    </lineage>
</organism>
<dbReference type="EMBL" id="CAMXCT030006733">
    <property type="protein sequence ID" value="CAL4806465.1"/>
    <property type="molecule type" value="Genomic_DNA"/>
</dbReference>
<comment type="caution">
    <text evidence="2">The sequence shown here is derived from an EMBL/GenBank/DDBJ whole genome shotgun (WGS) entry which is preliminary data.</text>
</comment>
<name>A0A9P1GQP6_9DINO</name>
<dbReference type="InterPro" id="IPR011643">
    <property type="entry name" value="HCR1"/>
</dbReference>
<reference evidence="3 4" key="2">
    <citation type="submission" date="2024-05" db="EMBL/GenBank/DDBJ databases">
        <authorList>
            <person name="Chen Y."/>
            <person name="Shah S."/>
            <person name="Dougan E. K."/>
            <person name="Thang M."/>
            <person name="Chan C."/>
        </authorList>
    </citation>
    <scope>NUCLEOTIDE SEQUENCE [LARGE SCALE GENOMIC DNA]</scope>
</reference>
<keyword evidence="4" id="KW-1185">Reference proteome</keyword>
<feature type="signal peptide" evidence="1">
    <location>
        <begin position="1"/>
        <end position="18"/>
    </location>
</feature>
<keyword evidence="1" id="KW-0732">Signal</keyword>
<dbReference type="OrthoDB" id="418768at2759"/>
<dbReference type="EMBL" id="CAMXCT020006733">
    <property type="protein sequence ID" value="CAL1172528.1"/>
    <property type="molecule type" value="Genomic_DNA"/>
</dbReference>
<accession>A0A9P1GQP6</accession>
<proteinExistence type="predicted"/>
<sequence length="423" mass="45419">MPSLRIVLVATCFASASAGACTPVDSCPKLSDGLYCPVNDVTEHADINRDVKLIKDHLKANDYTSAKAVYTGGSFSSKGGGIMRTLQALAQKDMTVNGKYTNVFFSGALDLYGSIDGIWHNYIIACLDDTGFCAGKSHDFKSYIINKCLIGVVTAYATYELGAAVWKAGENMTADDEAAYAWDEGAAFHIGNIEPVIGDGYTGKAPGNLYSPYEFNWKRDDDFDDGLSTHAAAPPTLNFGLLNVRGTYNAANVASAQLAMYKIYSIAAIRSALKYANKAYNNGTFQEKYLAEGWAYWRSASGYISTVNKTIVQQVDALFDLSLTDMPADTDCTIKSLLEPMYPDLGITCAMVGTWKDVREISGHCLATACDDTGNSATLGDSSTAWVDMCKAIPSTSESEMENSGFTASVAAAMPLSILAIFF</sequence>
<gene>
    <name evidence="2" type="ORF">C1SCF055_LOCUS43669</name>
</gene>
<feature type="chain" id="PRO_5043273026" evidence="1">
    <location>
        <begin position="19"/>
        <end position="423"/>
    </location>
</feature>
<protein>
    <submittedName>
        <fullName evidence="3">Pentatricopeptide repeat-containing protein, chloroplastic</fullName>
    </submittedName>
</protein>
<evidence type="ECO:0000313" key="2">
    <source>
        <dbReference type="EMBL" id="CAI4019153.1"/>
    </source>
</evidence>
<evidence type="ECO:0000313" key="4">
    <source>
        <dbReference type="Proteomes" id="UP001152797"/>
    </source>
</evidence>
<dbReference type="AlphaFoldDB" id="A0A9P1GQP6"/>
<dbReference type="Pfam" id="PF07692">
    <property type="entry name" value="Fea1"/>
    <property type="match status" value="1"/>
</dbReference>
<dbReference type="PROSITE" id="PS51257">
    <property type="entry name" value="PROKAR_LIPOPROTEIN"/>
    <property type="match status" value="1"/>
</dbReference>
<evidence type="ECO:0000313" key="3">
    <source>
        <dbReference type="EMBL" id="CAL4806465.1"/>
    </source>
</evidence>
<reference evidence="2" key="1">
    <citation type="submission" date="2022-10" db="EMBL/GenBank/DDBJ databases">
        <authorList>
            <person name="Chen Y."/>
            <person name="Dougan E. K."/>
            <person name="Chan C."/>
            <person name="Rhodes N."/>
            <person name="Thang M."/>
        </authorList>
    </citation>
    <scope>NUCLEOTIDE SEQUENCE</scope>
</reference>
<dbReference type="Proteomes" id="UP001152797">
    <property type="component" value="Unassembled WGS sequence"/>
</dbReference>